<dbReference type="AlphaFoldDB" id="A0A382XAN8"/>
<feature type="non-terminal residue" evidence="1">
    <location>
        <position position="73"/>
    </location>
</feature>
<reference evidence="1" key="1">
    <citation type="submission" date="2018-05" db="EMBL/GenBank/DDBJ databases">
        <authorList>
            <person name="Lanie J.A."/>
            <person name="Ng W.-L."/>
            <person name="Kazmierczak K.M."/>
            <person name="Andrzejewski T.M."/>
            <person name="Davidsen T.M."/>
            <person name="Wayne K.J."/>
            <person name="Tettelin H."/>
            <person name="Glass J.I."/>
            <person name="Rusch D."/>
            <person name="Podicherti R."/>
            <person name="Tsui H.-C.T."/>
            <person name="Winkler M.E."/>
        </authorList>
    </citation>
    <scope>NUCLEOTIDE SEQUENCE</scope>
</reference>
<gene>
    <name evidence="1" type="ORF">METZ01_LOCUS420509</name>
</gene>
<accession>A0A382XAN8</accession>
<dbReference type="EMBL" id="UINC01165965">
    <property type="protein sequence ID" value="SVD67655.1"/>
    <property type="molecule type" value="Genomic_DNA"/>
</dbReference>
<protein>
    <submittedName>
        <fullName evidence="1">Uncharacterized protein</fullName>
    </submittedName>
</protein>
<organism evidence="1">
    <name type="scientific">marine metagenome</name>
    <dbReference type="NCBI Taxonomy" id="408172"/>
    <lineage>
        <taxon>unclassified sequences</taxon>
        <taxon>metagenomes</taxon>
        <taxon>ecological metagenomes</taxon>
    </lineage>
</organism>
<evidence type="ECO:0000313" key="1">
    <source>
        <dbReference type="EMBL" id="SVD67655.1"/>
    </source>
</evidence>
<name>A0A382XAN8_9ZZZZ</name>
<sequence>MVFFISNRLAKRRNVGLFFKMPFPTLRTRFVVINKSIPLTGGGPKHGRYVTHKKGTPLCNLFVTMLKNMGIET</sequence>
<proteinExistence type="predicted"/>